<keyword evidence="3" id="KW-0808">Transferase</keyword>
<keyword evidence="4" id="KW-1185">Reference proteome</keyword>
<dbReference type="RefSeq" id="WP_111612989.1">
    <property type="nucleotide sequence ID" value="NZ_QLLK01000013.1"/>
</dbReference>
<dbReference type="Pfam" id="PF05050">
    <property type="entry name" value="Methyltransf_21"/>
    <property type="match status" value="1"/>
</dbReference>
<sequence length="273" mass="31615">MKKINQVIRAFGVIGAFWLILYKFLYPKLQAFKSSLELLEWGVKHEAILKRKNNLIHLQGLPNFPKSSMWFRPFTSDSLVVRQHYFSYELQPVVEYFKQIKKEPQLMIDAGGNIGVATRYMQEYFPALKALVLEAAGSNCNVAKINLDPLRSILWEKALWWRSEELNFNNNDSAWAIRVSDKPGNGNGKVSGISLSQILAMEEYAEADFIKIDIEGAEEQVFELDKKLPEFLEKVACITVEPHSEYGRELLERKLKDWGYQIEYHGELIFGFR</sequence>
<keyword evidence="1" id="KW-0472">Membrane</keyword>
<keyword evidence="3" id="KW-0489">Methyltransferase</keyword>
<keyword evidence="1" id="KW-0812">Transmembrane</keyword>
<dbReference type="OrthoDB" id="9812600at2"/>
<dbReference type="Gene3D" id="3.40.50.150">
    <property type="entry name" value="Vaccinia Virus protein VP39"/>
    <property type="match status" value="1"/>
</dbReference>
<feature type="domain" description="Methyltransferase FkbM" evidence="2">
    <location>
        <begin position="178"/>
        <end position="261"/>
    </location>
</feature>
<evidence type="ECO:0000313" key="4">
    <source>
        <dbReference type="Proteomes" id="UP000249610"/>
    </source>
</evidence>
<name>A0A327NZU3_9BACT</name>
<dbReference type="Proteomes" id="UP000249610">
    <property type="component" value="Unassembled WGS sequence"/>
</dbReference>
<gene>
    <name evidence="3" type="ORF">LV83_03669</name>
</gene>
<protein>
    <submittedName>
        <fullName evidence="3">FkbM family methyltransferase</fullName>
    </submittedName>
</protein>
<dbReference type="NCBIfam" id="TIGR01444">
    <property type="entry name" value="fkbM_fam"/>
    <property type="match status" value="1"/>
</dbReference>
<proteinExistence type="predicted"/>
<reference evidence="3 4" key="1">
    <citation type="submission" date="2018-06" db="EMBL/GenBank/DDBJ databases">
        <title>Genomic Encyclopedia of Archaeal and Bacterial Type Strains, Phase II (KMG-II): from individual species to whole genera.</title>
        <authorList>
            <person name="Goeker M."/>
        </authorList>
    </citation>
    <scope>NUCLEOTIDE SEQUENCE [LARGE SCALE GENOMIC DNA]</scope>
    <source>
        <strain evidence="3 4">DSM 23446</strain>
    </source>
</reference>
<dbReference type="EMBL" id="QLLK01000013">
    <property type="protein sequence ID" value="RAI85589.1"/>
    <property type="molecule type" value="Genomic_DNA"/>
</dbReference>
<keyword evidence="1" id="KW-1133">Transmembrane helix</keyword>
<evidence type="ECO:0000256" key="1">
    <source>
        <dbReference type="SAM" id="Phobius"/>
    </source>
</evidence>
<dbReference type="GO" id="GO:0032259">
    <property type="term" value="P:methylation"/>
    <property type="evidence" value="ECO:0007669"/>
    <property type="project" value="UniProtKB-KW"/>
</dbReference>
<dbReference type="InterPro" id="IPR029063">
    <property type="entry name" value="SAM-dependent_MTases_sf"/>
</dbReference>
<accession>A0A327NZU3</accession>
<dbReference type="SUPFAM" id="SSF53335">
    <property type="entry name" value="S-adenosyl-L-methionine-dependent methyltransferases"/>
    <property type="match status" value="1"/>
</dbReference>
<comment type="caution">
    <text evidence="3">The sequence shown here is derived from an EMBL/GenBank/DDBJ whole genome shotgun (WGS) entry which is preliminary data.</text>
</comment>
<dbReference type="AlphaFoldDB" id="A0A327NZU3"/>
<organism evidence="3 4">
    <name type="scientific">Algoriphagus yeomjeoni</name>
    <dbReference type="NCBI Taxonomy" id="291403"/>
    <lineage>
        <taxon>Bacteria</taxon>
        <taxon>Pseudomonadati</taxon>
        <taxon>Bacteroidota</taxon>
        <taxon>Cytophagia</taxon>
        <taxon>Cytophagales</taxon>
        <taxon>Cyclobacteriaceae</taxon>
        <taxon>Algoriphagus</taxon>
    </lineage>
</organism>
<dbReference type="InterPro" id="IPR006342">
    <property type="entry name" value="FkbM_mtfrase"/>
</dbReference>
<feature type="transmembrane region" description="Helical" evidence="1">
    <location>
        <begin position="7"/>
        <end position="26"/>
    </location>
</feature>
<evidence type="ECO:0000313" key="3">
    <source>
        <dbReference type="EMBL" id="RAI85589.1"/>
    </source>
</evidence>
<evidence type="ECO:0000259" key="2">
    <source>
        <dbReference type="Pfam" id="PF05050"/>
    </source>
</evidence>
<dbReference type="GO" id="GO:0008168">
    <property type="term" value="F:methyltransferase activity"/>
    <property type="evidence" value="ECO:0007669"/>
    <property type="project" value="UniProtKB-KW"/>
</dbReference>